<evidence type="ECO:0000313" key="4">
    <source>
        <dbReference type="Proteomes" id="UP000663852"/>
    </source>
</evidence>
<name>A0A815IXJ4_ADIRI</name>
<dbReference type="OrthoDB" id="6021021at2759"/>
<evidence type="ECO:0000313" key="2">
    <source>
        <dbReference type="EMBL" id="CAF1613800.1"/>
    </source>
</evidence>
<dbReference type="EMBL" id="CAJNOR010007256">
    <property type="protein sequence ID" value="CAF1613800.1"/>
    <property type="molecule type" value="Genomic_DNA"/>
</dbReference>
<protein>
    <submittedName>
        <fullName evidence="1">Uncharacterized protein</fullName>
    </submittedName>
</protein>
<dbReference type="AlphaFoldDB" id="A0A815IXJ4"/>
<evidence type="ECO:0000313" key="3">
    <source>
        <dbReference type="Proteomes" id="UP000663828"/>
    </source>
</evidence>
<organism evidence="1 4">
    <name type="scientific">Adineta ricciae</name>
    <name type="common">Rotifer</name>
    <dbReference type="NCBI Taxonomy" id="249248"/>
    <lineage>
        <taxon>Eukaryota</taxon>
        <taxon>Metazoa</taxon>
        <taxon>Spiralia</taxon>
        <taxon>Gnathifera</taxon>
        <taxon>Rotifera</taxon>
        <taxon>Eurotatoria</taxon>
        <taxon>Bdelloidea</taxon>
        <taxon>Adinetida</taxon>
        <taxon>Adinetidae</taxon>
        <taxon>Adineta</taxon>
    </lineage>
</organism>
<comment type="caution">
    <text evidence="1">The sequence shown here is derived from an EMBL/GenBank/DDBJ whole genome shotgun (WGS) entry which is preliminary data.</text>
</comment>
<accession>A0A815IXJ4</accession>
<dbReference type="Proteomes" id="UP000663852">
    <property type="component" value="Unassembled WGS sequence"/>
</dbReference>
<sequence>MPLCNATDLCYEECSNEIHNCTSTKFNTGFSSPTAPFSWIIDDIKEFVNSLNVPLSENWEESRRTEIPNSYVPIDFACESFMVERFEQS</sequence>
<reference evidence="1" key="1">
    <citation type="submission" date="2021-02" db="EMBL/GenBank/DDBJ databases">
        <authorList>
            <person name="Nowell W R."/>
        </authorList>
    </citation>
    <scope>NUCLEOTIDE SEQUENCE</scope>
</reference>
<gene>
    <name evidence="1" type="ORF">EDS130_LOCUS34583</name>
    <name evidence="2" type="ORF">XAT740_LOCUS49270</name>
</gene>
<dbReference type="Proteomes" id="UP000663828">
    <property type="component" value="Unassembled WGS sequence"/>
</dbReference>
<dbReference type="EMBL" id="CAJNOJ010000292">
    <property type="protein sequence ID" value="CAF1374754.1"/>
    <property type="molecule type" value="Genomic_DNA"/>
</dbReference>
<evidence type="ECO:0000313" key="1">
    <source>
        <dbReference type="EMBL" id="CAF1374754.1"/>
    </source>
</evidence>
<proteinExistence type="predicted"/>
<keyword evidence="3" id="KW-1185">Reference proteome</keyword>